<feature type="region of interest" description="Disordered" evidence="11">
    <location>
        <begin position="241"/>
        <end position="275"/>
    </location>
</feature>
<keyword evidence="14" id="KW-1185">Reference proteome</keyword>
<feature type="compositionally biased region" description="Basic residues" evidence="11">
    <location>
        <begin position="243"/>
        <end position="254"/>
    </location>
</feature>
<organism evidence="13 14">
    <name type="scientific">Absidia repens</name>
    <dbReference type="NCBI Taxonomy" id="90262"/>
    <lineage>
        <taxon>Eukaryota</taxon>
        <taxon>Fungi</taxon>
        <taxon>Fungi incertae sedis</taxon>
        <taxon>Mucoromycota</taxon>
        <taxon>Mucoromycotina</taxon>
        <taxon>Mucoromycetes</taxon>
        <taxon>Mucorales</taxon>
        <taxon>Cunninghamellaceae</taxon>
        <taxon>Absidia</taxon>
    </lineage>
</organism>
<dbReference type="GO" id="GO:0050684">
    <property type="term" value="P:regulation of mRNA processing"/>
    <property type="evidence" value="ECO:0007669"/>
    <property type="project" value="TreeGrafter"/>
</dbReference>
<dbReference type="STRING" id="90262.A0A1X2IVU7"/>
<evidence type="ECO:0000259" key="12">
    <source>
        <dbReference type="PROSITE" id="PS50011"/>
    </source>
</evidence>
<keyword evidence="3" id="KW-0808">Transferase</keyword>
<feature type="binding site" evidence="9">
    <location>
        <position position="72"/>
    </location>
    <ligand>
        <name>ATP</name>
        <dbReference type="ChEBI" id="CHEBI:30616"/>
    </ligand>
</feature>
<evidence type="ECO:0000256" key="8">
    <source>
        <dbReference type="ARBA" id="ARBA00048679"/>
    </source>
</evidence>
<dbReference type="FunFam" id="3.30.200.20:FF:000770">
    <property type="entry name" value="SRSF protein kinase 2"/>
    <property type="match status" value="1"/>
</dbReference>
<dbReference type="GO" id="GO:0000245">
    <property type="term" value="P:spliceosomal complex assembly"/>
    <property type="evidence" value="ECO:0007669"/>
    <property type="project" value="TreeGrafter"/>
</dbReference>
<evidence type="ECO:0000256" key="1">
    <source>
        <dbReference type="ARBA" id="ARBA00012513"/>
    </source>
</evidence>
<dbReference type="GO" id="GO:0005634">
    <property type="term" value="C:nucleus"/>
    <property type="evidence" value="ECO:0007669"/>
    <property type="project" value="TreeGrafter"/>
</dbReference>
<dbReference type="Gene3D" id="3.30.200.20">
    <property type="entry name" value="Phosphorylase Kinase, domain 1"/>
    <property type="match status" value="1"/>
</dbReference>
<comment type="catalytic activity">
    <reaction evidence="8">
        <text>L-seryl-[protein] + ATP = O-phospho-L-seryl-[protein] + ADP + H(+)</text>
        <dbReference type="Rhea" id="RHEA:17989"/>
        <dbReference type="Rhea" id="RHEA-COMP:9863"/>
        <dbReference type="Rhea" id="RHEA-COMP:11604"/>
        <dbReference type="ChEBI" id="CHEBI:15378"/>
        <dbReference type="ChEBI" id="CHEBI:29999"/>
        <dbReference type="ChEBI" id="CHEBI:30616"/>
        <dbReference type="ChEBI" id="CHEBI:83421"/>
        <dbReference type="ChEBI" id="CHEBI:456216"/>
        <dbReference type="EC" id="2.7.11.1"/>
    </reaction>
</comment>
<evidence type="ECO:0000256" key="6">
    <source>
        <dbReference type="ARBA" id="ARBA00022840"/>
    </source>
</evidence>
<dbReference type="PROSITE" id="PS00107">
    <property type="entry name" value="PROTEIN_KINASE_ATP"/>
    <property type="match status" value="1"/>
</dbReference>
<dbReference type="InterPro" id="IPR000719">
    <property type="entry name" value="Prot_kinase_dom"/>
</dbReference>
<name>A0A1X2IVU7_9FUNG</name>
<dbReference type="InterPro" id="IPR008271">
    <property type="entry name" value="Ser/Thr_kinase_AS"/>
</dbReference>
<dbReference type="SMART" id="SM00220">
    <property type="entry name" value="S_TKc"/>
    <property type="match status" value="1"/>
</dbReference>
<comment type="similarity">
    <text evidence="10">Belongs to the protein kinase superfamily.</text>
</comment>
<evidence type="ECO:0000256" key="10">
    <source>
        <dbReference type="RuleBase" id="RU000304"/>
    </source>
</evidence>
<protein>
    <recommendedName>
        <fullName evidence="1">non-specific serine/threonine protein kinase</fullName>
        <ecNumber evidence="1">2.7.11.1</ecNumber>
    </recommendedName>
</protein>
<evidence type="ECO:0000256" key="4">
    <source>
        <dbReference type="ARBA" id="ARBA00022741"/>
    </source>
</evidence>
<keyword evidence="5 13" id="KW-0418">Kinase</keyword>
<dbReference type="EMBL" id="MCGE01000003">
    <property type="protein sequence ID" value="ORZ23157.1"/>
    <property type="molecule type" value="Genomic_DNA"/>
</dbReference>
<feature type="compositionally biased region" description="Basic and acidic residues" evidence="11">
    <location>
        <begin position="255"/>
        <end position="271"/>
    </location>
</feature>
<dbReference type="FunFam" id="1.10.510.10:FF:000275">
    <property type="entry name" value="SRSF protein kinase 2 isoform X3"/>
    <property type="match status" value="1"/>
</dbReference>
<dbReference type="PANTHER" id="PTHR47634:SF9">
    <property type="entry name" value="PROTEIN KINASE DOMAIN-CONTAINING PROTEIN-RELATED"/>
    <property type="match status" value="1"/>
</dbReference>
<dbReference type="Pfam" id="PF00069">
    <property type="entry name" value="Pkinase"/>
    <property type="match status" value="2"/>
</dbReference>
<feature type="region of interest" description="Disordered" evidence="11">
    <location>
        <begin position="200"/>
        <end position="227"/>
    </location>
</feature>
<evidence type="ECO:0000256" key="5">
    <source>
        <dbReference type="ARBA" id="ARBA00022777"/>
    </source>
</evidence>
<dbReference type="AlphaFoldDB" id="A0A1X2IVU7"/>
<feature type="compositionally biased region" description="Low complexity" evidence="11">
    <location>
        <begin position="210"/>
        <end position="221"/>
    </location>
</feature>
<evidence type="ECO:0000313" key="14">
    <source>
        <dbReference type="Proteomes" id="UP000193560"/>
    </source>
</evidence>
<dbReference type="EC" id="2.7.11.1" evidence="1"/>
<dbReference type="GO" id="GO:0005737">
    <property type="term" value="C:cytoplasm"/>
    <property type="evidence" value="ECO:0007669"/>
    <property type="project" value="TreeGrafter"/>
</dbReference>
<dbReference type="OrthoDB" id="2649at2759"/>
<dbReference type="GO" id="GO:0004674">
    <property type="term" value="F:protein serine/threonine kinase activity"/>
    <property type="evidence" value="ECO:0007669"/>
    <property type="project" value="UniProtKB-KW"/>
</dbReference>
<evidence type="ECO:0000256" key="3">
    <source>
        <dbReference type="ARBA" id="ARBA00022679"/>
    </source>
</evidence>
<evidence type="ECO:0000313" key="13">
    <source>
        <dbReference type="EMBL" id="ORZ23157.1"/>
    </source>
</evidence>
<dbReference type="InterPro" id="IPR017441">
    <property type="entry name" value="Protein_kinase_ATP_BS"/>
</dbReference>
<comment type="caution">
    <text evidence="13">The sequence shown here is derived from an EMBL/GenBank/DDBJ whole genome shotgun (WGS) entry which is preliminary data.</text>
</comment>
<dbReference type="SUPFAM" id="SSF56112">
    <property type="entry name" value="Protein kinase-like (PK-like)"/>
    <property type="match status" value="1"/>
</dbReference>
<evidence type="ECO:0000256" key="7">
    <source>
        <dbReference type="ARBA" id="ARBA00047899"/>
    </source>
</evidence>
<dbReference type="PANTHER" id="PTHR47634">
    <property type="entry name" value="PROTEIN KINASE DOMAIN-CONTAINING PROTEIN-RELATED"/>
    <property type="match status" value="1"/>
</dbReference>
<dbReference type="InterPro" id="IPR011009">
    <property type="entry name" value="Kinase-like_dom_sf"/>
</dbReference>
<reference evidence="13 14" key="1">
    <citation type="submission" date="2016-07" db="EMBL/GenBank/DDBJ databases">
        <title>Pervasive Adenine N6-methylation of Active Genes in Fungi.</title>
        <authorList>
            <consortium name="DOE Joint Genome Institute"/>
            <person name="Mondo S.J."/>
            <person name="Dannebaum R.O."/>
            <person name="Kuo R.C."/>
            <person name="Labutti K."/>
            <person name="Haridas S."/>
            <person name="Kuo A."/>
            <person name="Salamov A."/>
            <person name="Ahrendt S.R."/>
            <person name="Lipzen A."/>
            <person name="Sullivan W."/>
            <person name="Andreopoulos W.B."/>
            <person name="Clum A."/>
            <person name="Lindquist E."/>
            <person name="Daum C."/>
            <person name="Ramamoorthy G.K."/>
            <person name="Gryganskyi A."/>
            <person name="Culley D."/>
            <person name="Magnuson J.K."/>
            <person name="James T.Y."/>
            <person name="O'Malley M.A."/>
            <person name="Stajich J.E."/>
            <person name="Spatafora J.W."/>
            <person name="Visel A."/>
            <person name="Grigoriev I.V."/>
        </authorList>
    </citation>
    <scope>NUCLEOTIDE SEQUENCE [LARGE SCALE GENOMIC DNA]</scope>
    <source>
        <strain evidence="13 14">NRRL 1336</strain>
    </source>
</reference>
<evidence type="ECO:0000256" key="2">
    <source>
        <dbReference type="ARBA" id="ARBA00022527"/>
    </source>
</evidence>
<keyword evidence="2 10" id="KW-0723">Serine/threonine-protein kinase</keyword>
<dbReference type="PROSITE" id="PS50011">
    <property type="entry name" value="PROTEIN_KINASE_DOM"/>
    <property type="match status" value="1"/>
</dbReference>
<keyword evidence="4 9" id="KW-0547">Nucleotide-binding</keyword>
<dbReference type="Proteomes" id="UP000193560">
    <property type="component" value="Unassembled WGS sequence"/>
</dbReference>
<sequence>MDSDSDYSDCHSIYSDEEEGLDDYKQGGYHRVIIGDMLQDGRYKIQLKLGWGHFSTVWLAYDFRSERHVAVKIVKSSRRFTQGAKEEIALLEKIHSTNPNSPGYQHVAQLLDHFEHDGENGTHVCMVFEVLGESLLSLIKRFKYRGVPAAVVKKVAMQVLLGLDYLHRECGIIHTDLKPENVLVYVPNVETLLQERFHIHGPDTLPNAPDNNNNNNNNNDNVDGDHDKTAILDQVDTKGLTKNQKKKLRKKLKKKMEGQKRSQSHRNRENKNGQITSSILDFTAGDQNISVYENIVVKIADLGNACWTKDECVHLIQTREYRSPEVIIGARWTEKTDLWSLACMIFELLTGEFLFDPRPSSKYSKDDDHIAQMIELMGDKLPPRLTLDSEFSHEFFDRHGHMKHIKKLRYRDLHDVLEETYRDGHQLDLLTEFLTPMLQLDDNDRAGAVAIMNHAWLHE</sequence>
<keyword evidence="6 9" id="KW-0067">ATP-binding</keyword>
<feature type="domain" description="Protein kinase" evidence="12">
    <location>
        <begin position="43"/>
        <end position="457"/>
    </location>
</feature>
<dbReference type="InterPro" id="IPR051334">
    <property type="entry name" value="SRPK"/>
</dbReference>
<evidence type="ECO:0000256" key="9">
    <source>
        <dbReference type="PROSITE-ProRule" id="PRU10141"/>
    </source>
</evidence>
<dbReference type="PROSITE" id="PS00108">
    <property type="entry name" value="PROTEIN_KINASE_ST"/>
    <property type="match status" value="1"/>
</dbReference>
<proteinExistence type="inferred from homology"/>
<dbReference type="Gene3D" id="1.10.510.10">
    <property type="entry name" value="Transferase(Phosphotransferase) domain 1"/>
    <property type="match status" value="1"/>
</dbReference>
<dbReference type="GO" id="GO:0005524">
    <property type="term" value="F:ATP binding"/>
    <property type="evidence" value="ECO:0007669"/>
    <property type="project" value="UniProtKB-UniRule"/>
</dbReference>
<accession>A0A1X2IVU7</accession>
<evidence type="ECO:0000256" key="11">
    <source>
        <dbReference type="SAM" id="MobiDB-lite"/>
    </source>
</evidence>
<gene>
    <name evidence="13" type="ORF">BCR42DRAFT_366676</name>
</gene>
<comment type="catalytic activity">
    <reaction evidence="7">
        <text>L-threonyl-[protein] + ATP = O-phospho-L-threonyl-[protein] + ADP + H(+)</text>
        <dbReference type="Rhea" id="RHEA:46608"/>
        <dbReference type="Rhea" id="RHEA-COMP:11060"/>
        <dbReference type="Rhea" id="RHEA-COMP:11605"/>
        <dbReference type="ChEBI" id="CHEBI:15378"/>
        <dbReference type="ChEBI" id="CHEBI:30013"/>
        <dbReference type="ChEBI" id="CHEBI:30616"/>
        <dbReference type="ChEBI" id="CHEBI:61977"/>
        <dbReference type="ChEBI" id="CHEBI:456216"/>
        <dbReference type="EC" id="2.7.11.1"/>
    </reaction>
</comment>